<dbReference type="AlphaFoldDB" id="A0A914VZ96"/>
<name>A0A914VZ96_9BILA</name>
<dbReference type="Pfam" id="PF01764">
    <property type="entry name" value="Lipase_3"/>
    <property type="match status" value="1"/>
</dbReference>
<keyword evidence="3" id="KW-1185">Reference proteome</keyword>
<dbReference type="CDD" id="cd00519">
    <property type="entry name" value="Lipase_3"/>
    <property type="match status" value="1"/>
</dbReference>
<evidence type="ECO:0000259" key="2">
    <source>
        <dbReference type="Pfam" id="PF01764"/>
    </source>
</evidence>
<dbReference type="WBParaSite" id="PSAMB.scaffold2815size21121.g19234.t1">
    <property type="protein sequence ID" value="PSAMB.scaffold2815size21121.g19234.t1"/>
    <property type="gene ID" value="PSAMB.scaffold2815size21121.g19234"/>
</dbReference>
<dbReference type="PANTHER" id="PTHR45908:SF19">
    <property type="entry name" value="FUNGAL LIPASE-LIKE DOMAIN-CONTAINING PROTEIN"/>
    <property type="match status" value="1"/>
</dbReference>
<dbReference type="Proteomes" id="UP000887566">
    <property type="component" value="Unplaced"/>
</dbReference>
<accession>A0A914VZ96</accession>
<feature type="signal peptide" evidence="1">
    <location>
        <begin position="1"/>
        <end position="20"/>
    </location>
</feature>
<evidence type="ECO:0000256" key="1">
    <source>
        <dbReference type="SAM" id="SignalP"/>
    </source>
</evidence>
<dbReference type="GO" id="GO:0006629">
    <property type="term" value="P:lipid metabolic process"/>
    <property type="evidence" value="ECO:0007669"/>
    <property type="project" value="InterPro"/>
</dbReference>
<keyword evidence="1" id="KW-0732">Signal</keyword>
<protein>
    <submittedName>
        <fullName evidence="4">Fungal lipase-like domain-containing protein</fullName>
    </submittedName>
</protein>
<sequence length="336" mass="37952">MHKWALICFIGAAIATTAEYDFDESLAIQAFYLAAASYSDEPQLCLKNKFTDMRLIEVFRGRCDLLEDSCWAFLAVSESMNTIALSFRGTRSKAQLIAELMETMSFTKVKFPPGGSVERYFHSAFEDLWVNISVKLQELQATKPDYKLLVTGHSLGAALASLASSAAVFNSSYWSSNTATLITFGQPRVGNFEFAQAHDLLLPRSWRVVHRYDCVAHLPYCYERLWSRSCSSVFDHSPYHHGTEIWYRTVMDGSDPPVTCKGLPIDEDNNCSNGEYLHFTPHDHFYYYGKHVSDYGILGCIDLPPPPVIGRIEEKIIEFLPFLITLIASISEEIFA</sequence>
<evidence type="ECO:0000313" key="3">
    <source>
        <dbReference type="Proteomes" id="UP000887566"/>
    </source>
</evidence>
<evidence type="ECO:0000313" key="4">
    <source>
        <dbReference type="WBParaSite" id="PSAMB.scaffold2815size21121.g19234.t1"/>
    </source>
</evidence>
<proteinExistence type="predicted"/>
<dbReference type="SUPFAM" id="SSF53474">
    <property type="entry name" value="alpha/beta-Hydrolases"/>
    <property type="match status" value="1"/>
</dbReference>
<reference evidence="4" key="1">
    <citation type="submission" date="2022-11" db="UniProtKB">
        <authorList>
            <consortium name="WormBaseParasite"/>
        </authorList>
    </citation>
    <scope>IDENTIFICATION</scope>
</reference>
<feature type="domain" description="Fungal lipase-type" evidence="2">
    <location>
        <begin position="85"/>
        <end position="222"/>
    </location>
</feature>
<feature type="chain" id="PRO_5037116563" evidence="1">
    <location>
        <begin position="21"/>
        <end position="336"/>
    </location>
</feature>
<organism evidence="3 4">
    <name type="scientific">Plectus sambesii</name>
    <dbReference type="NCBI Taxonomy" id="2011161"/>
    <lineage>
        <taxon>Eukaryota</taxon>
        <taxon>Metazoa</taxon>
        <taxon>Ecdysozoa</taxon>
        <taxon>Nematoda</taxon>
        <taxon>Chromadorea</taxon>
        <taxon>Plectida</taxon>
        <taxon>Plectina</taxon>
        <taxon>Plectoidea</taxon>
        <taxon>Plectidae</taxon>
        <taxon>Plectus</taxon>
    </lineage>
</organism>
<dbReference type="InterPro" id="IPR029058">
    <property type="entry name" value="AB_hydrolase_fold"/>
</dbReference>
<dbReference type="InterPro" id="IPR002921">
    <property type="entry name" value="Fungal_lipase-type"/>
</dbReference>
<dbReference type="Gene3D" id="3.40.50.1820">
    <property type="entry name" value="alpha/beta hydrolase"/>
    <property type="match status" value="1"/>
</dbReference>
<dbReference type="PANTHER" id="PTHR45908">
    <property type="entry name" value="PROTEIN CBG11750-RELATED"/>
    <property type="match status" value="1"/>
</dbReference>